<evidence type="ECO:0000313" key="11">
    <source>
        <dbReference type="Proteomes" id="UP000249016"/>
    </source>
</evidence>
<dbReference type="Gene3D" id="2.170.130.10">
    <property type="entry name" value="TonB-dependent receptor, plug domain"/>
    <property type="match status" value="1"/>
</dbReference>
<dbReference type="Pfam" id="PF07715">
    <property type="entry name" value="Plug"/>
    <property type="match status" value="1"/>
</dbReference>
<evidence type="ECO:0000259" key="9">
    <source>
        <dbReference type="Pfam" id="PF07715"/>
    </source>
</evidence>
<dbReference type="GO" id="GO:0009279">
    <property type="term" value="C:cell outer membrane"/>
    <property type="evidence" value="ECO:0007669"/>
    <property type="project" value="UniProtKB-SubCell"/>
</dbReference>
<dbReference type="SUPFAM" id="SSF56935">
    <property type="entry name" value="Porins"/>
    <property type="match status" value="1"/>
</dbReference>
<dbReference type="InterPro" id="IPR008969">
    <property type="entry name" value="CarboxyPept-like_regulatory"/>
</dbReference>
<evidence type="ECO:0000313" key="10">
    <source>
        <dbReference type="EMBL" id="RAI77538.1"/>
    </source>
</evidence>
<evidence type="ECO:0000256" key="4">
    <source>
        <dbReference type="ARBA" id="ARBA00022692"/>
    </source>
</evidence>
<dbReference type="NCBIfam" id="TIGR04057">
    <property type="entry name" value="SusC_RagA_signa"/>
    <property type="match status" value="1"/>
</dbReference>
<reference evidence="10 11" key="1">
    <citation type="submission" date="2018-06" db="EMBL/GenBank/DDBJ databases">
        <title>Spirosoma sp. HMF3257 Genome sequencing and assembly.</title>
        <authorList>
            <person name="Kang H."/>
            <person name="Cha I."/>
            <person name="Kim H."/>
            <person name="Kang J."/>
            <person name="Joh K."/>
        </authorList>
    </citation>
    <scope>NUCLEOTIDE SEQUENCE [LARGE SCALE GENOMIC DNA]</scope>
    <source>
        <strain evidence="10 11">HMF3257</strain>
    </source>
</reference>
<dbReference type="NCBIfam" id="TIGR04056">
    <property type="entry name" value="OMP_RagA_SusC"/>
    <property type="match status" value="1"/>
</dbReference>
<keyword evidence="5 7" id="KW-0472">Membrane</keyword>
<dbReference type="Proteomes" id="UP000249016">
    <property type="component" value="Unassembled WGS sequence"/>
</dbReference>
<dbReference type="SUPFAM" id="SSF49464">
    <property type="entry name" value="Carboxypeptidase regulatory domain-like"/>
    <property type="match status" value="1"/>
</dbReference>
<keyword evidence="3 7" id="KW-1134">Transmembrane beta strand</keyword>
<accession>A0A327NXB0</accession>
<dbReference type="InterPro" id="IPR036942">
    <property type="entry name" value="Beta-barrel_TonB_sf"/>
</dbReference>
<dbReference type="Gene3D" id="2.40.170.20">
    <property type="entry name" value="TonB-dependent receptor, beta-barrel domain"/>
    <property type="match status" value="1"/>
</dbReference>
<dbReference type="PROSITE" id="PS52016">
    <property type="entry name" value="TONB_DEPENDENT_REC_3"/>
    <property type="match status" value="1"/>
</dbReference>
<name>A0A327NXB0_9BACT</name>
<dbReference type="InterPro" id="IPR023997">
    <property type="entry name" value="TonB-dep_OMP_SusC/RagA_CS"/>
</dbReference>
<gene>
    <name evidence="10" type="ORF">HMF3257_31365</name>
</gene>
<keyword evidence="2 7" id="KW-0813">Transport</keyword>
<evidence type="ECO:0000256" key="8">
    <source>
        <dbReference type="SAM" id="SignalP"/>
    </source>
</evidence>
<feature type="chain" id="PRO_5016330328" evidence="8">
    <location>
        <begin position="23"/>
        <end position="1164"/>
    </location>
</feature>
<keyword evidence="8" id="KW-0732">Signal</keyword>
<dbReference type="OrthoDB" id="9768177at2"/>
<dbReference type="InterPro" id="IPR023996">
    <property type="entry name" value="TonB-dep_OMP_SusC/RagA"/>
</dbReference>
<dbReference type="InterPro" id="IPR012910">
    <property type="entry name" value="Plug_dom"/>
</dbReference>
<dbReference type="InterPro" id="IPR037066">
    <property type="entry name" value="Plug_dom_sf"/>
</dbReference>
<dbReference type="EMBL" id="QLII01000001">
    <property type="protein sequence ID" value="RAI77538.1"/>
    <property type="molecule type" value="Genomic_DNA"/>
</dbReference>
<evidence type="ECO:0000256" key="3">
    <source>
        <dbReference type="ARBA" id="ARBA00022452"/>
    </source>
</evidence>
<dbReference type="InterPro" id="IPR039426">
    <property type="entry name" value="TonB-dep_rcpt-like"/>
</dbReference>
<dbReference type="Gene3D" id="2.60.40.1120">
    <property type="entry name" value="Carboxypeptidase-like, regulatory domain"/>
    <property type="match status" value="1"/>
</dbReference>
<dbReference type="Pfam" id="PF13715">
    <property type="entry name" value="CarbopepD_reg_2"/>
    <property type="match status" value="1"/>
</dbReference>
<feature type="signal peptide" evidence="8">
    <location>
        <begin position="1"/>
        <end position="22"/>
    </location>
</feature>
<dbReference type="RefSeq" id="WP_111348298.1">
    <property type="nucleotide sequence ID" value="NZ_QLII01000001.1"/>
</dbReference>
<evidence type="ECO:0000256" key="6">
    <source>
        <dbReference type="ARBA" id="ARBA00023237"/>
    </source>
</evidence>
<organism evidence="10 11">
    <name type="scientific">Spirosoma telluris</name>
    <dbReference type="NCBI Taxonomy" id="2183553"/>
    <lineage>
        <taxon>Bacteria</taxon>
        <taxon>Pseudomonadati</taxon>
        <taxon>Bacteroidota</taxon>
        <taxon>Cytophagia</taxon>
        <taxon>Cytophagales</taxon>
        <taxon>Cytophagaceae</taxon>
        <taxon>Spirosoma</taxon>
    </lineage>
</organism>
<evidence type="ECO:0000256" key="1">
    <source>
        <dbReference type="ARBA" id="ARBA00004571"/>
    </source>
</evidence>
<comment type="similarity">
    <text evidence="7">Belongs to the TonB-dependent receptor family.</text>
</comment>
<comment type="caution">
    <text evidence="10">The sequence shown here is derived from an EMBL/GenBank/DDBJ whole genome shotgun (WGS) entry which is preliminary data.</text>
</comment>
<proteinExistence type="inferred from homology"/>
<comment type="subcellular location">
    <subcellularLocation>
        <location evidence="1 7">Cell outer membrane</location>
        <topology evidence="1 7">Multi-pass membrane protein</topology>
    </subcellularLocation>
</comment>
<evidence type="ECO:0000256" key="5">
    <source>
        <dbReference type="ARBA" id="ARBA00023136"/>
    </source>
</evidence>
<dbReference type="FunFam" id="2.170.130.10:FF:000008">
    <property type="entry name" value="SusC/RagA family TonB-linked outer membrane protein"/>
    <property type="match status" value="1"/>
</dbReference>
<keyword evidence="10" id="KW-0675">Receptor</keyword>
<evidence type="ECO:0000256" key="7">
    <source>
        <dbReference type="PROSITE-ProRule" id="PRU01360"/>
    </source>
</evidence>
<keyword evidence="6 7" id="KW-0998">Cell outer membrane</keyword>
<evidence type="ECO:0000256" key="2">
    <source>
        <dbReference type="ARBA" id="ARBA00022448"/>
    </source>
</evidence>
<protein>
    <submittedName>
        <fullName evidence="10">TonB-dependent receptor</fullName>
    </submittedName>
</protein>
<dbReference type="AlphaFoldDB" id="A0A327NXB0"/>
<keyword evidence="11" id="KW-1185">Reference proteome</keyword>
<sequence length="1164" mass="127636">MKIWLLSSCWGLALFSFFLAPAQLLATSRVKPASYHQPYTSTIRLQDALLELQRIYHVDILFEEAGMEQITVPANYLDFSSSLEKNLRKVLTPNGFGYKKLTKGGYVVRRLPATREEFSKQRAALQADVKDVVTHSPVLEIVEPVAEVARIEHTIAGKTTDEKGEGLPGVSIVIKGTQRGTTSDKDGKYSLNIPDENPILIFSFVGYVPQEVLVGNQTTVNVTLLADNRALKEVVVVGYGTQRAKDVTGAVATINQAAIKDLPVSSLDQKMIGQVAGVQIQQVSGAPGAGTSIRIRGSGSLGAGNEPLYVVDGMPYASGLNQALNPLVFINPNDIESITILKDASSTAIYGSRGANGVVMITTKQGQFNRTQVTGSVMRGVQVVPQKGRPKLMNQQEFIDLQRNKIDIAVRRAENRATTLADYPVAYQNPEQLVGKGTDWYDLLLQAAPIQDYNVNLNRGSQDSRLSASLGYFKQDGVLRYTGIQRYSARLGMDSNLGKAFRVGVSLQPTFIDQSRTNTNSSREDVIGVANWANPVMSPYDANGNLIPYIVSPQSKYHSAWSFANPLFTLRETTQSQQQFQNLGLAFLEWSITPDLKVKTSVNTIWSTSKFSQYVPSTVGGSNRPPVAGTGSSVNTNGQSFNWLIENTLTYKKAFGDHRIDALAGYTTQKSTTNNLTLTAGPYGNDLVQTINAAPAISAWGQTVDEWSIISYLGRINYGFKDKYLFTATIRSDGSSRFGAKNRYAYFPSLAGAWRISEEDFLKNNKYVNSLKLRVSYGKSGNNNIGNYSHLASINPGSYVFGANQVSASYVGLANPYLTWEESQQIDAGVDAEFFNGRIALTVDAYNRLSKNMLLNDVIPAITGYNTAVVNKGNVRNQGLEIALGVKPITGAFNWDINANIAFNRNKVLSLNDNGDRILSGNNDNNPTNVTVVGQPIGQFFGFVLDGVYSDADIANPSLVKSAQVYAGNPKYRDVNGDGVVNDLLDYTIIGNPYPKFTFGLTNNLTYKRFNVGVIVNGSYGGHVMNGLRQTVDNLQGFFNVREEWVNRWRSSDNPGTGMLYGVPKLTPSWGHRVNTMWVEDATFLRIANLSLGYSLPDKLVRKSGFLEGCRLYMTIQNLAMFTRYEGANPEGQSKDINNTLSPGFDISSYPLARTTSFGINLQF</sequence>
<keyword evidence="4 7" id="KW-0812">Transmembrane</keyword>
<feature type="domain" description="TonB-dependent receptor plug" evidence="9">
    <location>
        <begin position="244"/>
        <end position="358"/>
    </location>
</feature>